<keyword evidence="3" id="KW-0496">Mitochondrion</keyword>
<comment type="subcellular location">
    <subcellularLocation>
        <location evidence="2">Mitochondrion intermembrane space</location>
    </subcellularLocation>
</comment>
<proteinExistence type="predicted"/>
<dbReference type="EMBL" id="KV429102">
    <property type="protein sequence ID" value="KZT65630.1"/>
    <property type="molecule type" value="Genomic_DNA"/>
</dbReference>
<dbReference type="GO" id="GO:0005758">
    <property type="term" value="C:mitochondrial intermembrane space"/>
    <property type="evidence" value="ECO:0007669"/>
    <property type="project" value="UniProtKB-SubCell"/>
</dbReference>
<protein>
    <recommendedName>
        <fullName evidence="8">CHCH domain-containing protein</fullName>
    </recommendedName>
</protein>
<dbReference type="InterPro" id="IPR009069">
    <property type="entry name" value="Cys_alpha_HP_mot_SF"/>
</dbReference>
<evidence type="ECO:0000256" key="3">
    <source>
        <dbReference type="ARBA" id="ARBA00023128"/>
    </source>
</evidence>
<dbReference type="PANTHER" id="PTHR46811:SF1">
    <property type="entry name" value="COILED-COIL-HELIX-COILED-COIL-HELIX DOMAIN-CONTAINING PROTEIN 7"/>
    <property type="match status" value="1"/>
</dbReference>
<evidence type="ECO:0008006" key="8">
    <source>
        <dbReference type="Google" id="ProtNLM"/>
    </source>
</evidence>
<gene>
    <name evidence="6" type="ORF">DAEQUDRAFT_516434</name>
</gene>
<dbReference type="SUPFAM" id="SSF47072">
    <property type="entry name" value="Cysteine alpha-hairpin motif"/>
    <property type="match status" value="1"/>
</dbReference>
<evidence type="ECO:0000256" key="4">
    <source>
        <dbReference type="ARBA" id="ARBA00023157"/>
    </source>
</evidence>
<keyword evidence="4" id="KW-1015">Disulfide bond</keyword>
<evidence type="ECO:0000313" key="6">
    <source>
        <dbReference type="EMBL" id="KZT65630.1"/>
    </source>
</evidence>
<accession>A0A165MFV4</accession>
<dbReference type="STRING" id="1314783.A0A165MFV4"/>
<dbReference type="AlphaFoldDB" id="A0A165MFV4"/>
<dbReference type="Proteomes" id="UP000076727">
    <property type="component" value="Unassembled WGS sequence"/>
</dbReference>
<evidence type="ECO:0000256" key="5">
    <source>
        <dbReference type="SAM" id="MobiDB-lite"/>
    </source>
</evidence>
<dbReference type="Gene3D" id="1.10.287.1130">
    <property type="entry name" value="CytochromE C oxidase copper chaperone"/>
    <property type="match status" value="1"/>
</dbReference>
<dbReference type="PROSITE" id="PS51808">
    <property type="entry name" value="CHCH"/>
    <property type="match status" value="1"/>
</dbReference>
<keyword evidence="7" id="KW-1185">Reference proteome</keyword>
<sequence length="100" mass="11518">MAKPAAPSKTGQDDLPHPMENVTPDDYKKSFEGRVKTKFVDPCDRASKASMECMNRNDFDRAQCSDFFQAYRDCKKDWVHASSTNSRQIDVRGEPRKHDF</sequence>
<comment type="function">
    <text evidence="1">Required for the assembly of cytochrome c oxidase.</text>
</comment>
<reference evidence="6 7" key="1">
    <citation type="journal article" date="2016" name="Mol. Biol. Evol.">
        <title>Comparative Genomics of Early-Diverging Mushroom-Forming Fungi Provides Insights into the Origins of Lignocellulose Decay Capabilities.</title>
        <authorList>
            <person name="Nagy L.G."/>
            <person name="Riley R."/>
            <person name="Tritt A."/>
            <person name="Adam C."/>
            <person name="Daum C."/>
            <person name="Floudas D."/>
            <person name="Sun H."/>
            <person name="Yadav J.S."/>
            <person name="Pangilinan J."/>
            <person name="Larsson K.H."/>
            <person name="Matsuura K."/>
            <person name="Barry K."/>
            <person name="Labutti K."/>
            <person name="Kuo R."/>
            <person name="Ohm R.A."/>
            <person name="Bhattacharya S.S."/>
            <person name="Shirouzu T."/>
            <person name="Yoshinaga Y."/>
            <person name="Martin F.M."/>
            <person name="Grigoriev I.V."/>
            <person name="Hibbett D.S."/>
        </authorList>
    </citation>
    <scope>NUCLEOTIDE SEQUENCE [LARGE SCALE GENOMIC DNA]</scope>
    <source>
        <strain evidence="6 7">L-15889</strain>
    </source>
</reference>
<evidence type="ECO:0000256" key="2">
    <source>
        <dbReference type="ARBA" id="ARBA00004569"/>
    </source>
</evidence>
<dbReference type="PANTHER" id="PTHR46811">
    <property type="entry name" value="COILED-COIL-HELIX-COILED-COIL-HELIX DOMAIN-CONTAINING PROTEIN 7"/>
    <property type="match status" value="1"/>
</dbReference>
<evidence type="ECO:0000313" key="7">
    <source>
        <dbReference type="Proteomes" id="UP000076727"/>
    </source>
</evidence>
<evidence type="ECO:0000256" key="1">
    <source>
        <dbReference type="ARBA" id="ARBA00003875"/>
    </source>
</evidence>
<organism evidence="6 7">
    <name type="scientific">Daedalea quercina L-15889</name>
    <dbReference type="NCBI Taxonomy" id="1314783"/>
    <lineage>
        <taxon>Eukaryota</taxon>
        <taxon>Fungi</taxon>
        <taxon>Dikarya</taxon>
        <taxon>Basidiomycota</taxon>
        <taxon>Agaricomycotina</taxon>
        <taxon>Agaricomycetes</taxon>
        <taxon>Polyporales</taxon>
        <taxon>Fomitopsis</taxon>
    </lineage>
</organism>
<dbReference type="OrthoDB" id="9971592at2759"/>
<feature type="region of interest" description="Disordered" evidence="5">
    <location>
        <begin position="1"/>
        <end position="28"/>
    </location>
</feature>
<dbReference type="InterPro" id="IPR051040">
    <property type="entry name" value="COX23"/>
</dbReference>
<name>A0A165MFV4_9APHY</name>
<dbReference type="GO" id="GO:0033108">
    <property type="term" value="P:mitochondrial respiratory chain complex assembly"/>
    <property type="evidence" value="ECO:0007669"/>
    <property type="project" value="TreeGrafter"/>
</dbReference>